<feature type="domain" description="Peptidase C51" evidence="2">
    <location>
        <begin position="10"/>
        <end position="131"/>
    </location>
</feature>
<proteinExistence type="predicted"/>
<reference evidence="3 4" key="1">
    <citation type="submission" date="2018-07" db="EMBL/GenBank/DDBJ databases">
        <title>Genomic Encyclopedia of Type Strains, Phase IV (KMG-IV): sequencing the most valuable type-strain genomes for metagenomic binning, comparative biology and taxonomic classification.</title>
        <authorList>
            <person name="Goeker M."/>
        </authorList>
    </citation>
    <scope>NUCLEOTIDE SEQUENCE [LARGE SCALE GENOMIC DNA]</scope>
    <source>
        <strain evidence="3 4">DSM 26725</strain>
    </source>
</reference>
<dbReference type="Gene3D" id="3.90.1720.10">
    <property type="entry name" value="endopeptidase domain like (from Nostoc punctiforme)"/>
    <property type="match status" value="1"/>
</dbReference>
<keyword evidence="4" id="KW-1185">Reference proteome</keyword>
<dbReference type="PROSITE" id="PS50911">
    <property type="entry name" value="CHAP"/>
    <property type="match status" value="1"/>
</dbReference>
<evidence type="ECO:0000313" key="4">
    <source>
        <dbReference type="Proteomes" id="UP000256310"/>
    </source>
</evidence>
<name>A0A3D9FEE5_9SPHN</name>
<evidence type="ECO:0000313" key="3">
    <source>
        <dbReference type="EMBL" id="RED16204.1"/>
    </source>
</evidence>
<dbReference type="AlphaFoldDB" id="A0A3D9FEE5"/>
<organism evidence="3 4">
    <name type="scientific">Parasphingopyxis lamellibrachiae</name>
    <dbReference type="NCBI Taxonomy" id="680125"/>
    <lineage>
        <taxon>Bacteria</taxon>
        <taxon>Pseudomonadati</taxon>
        <taxon>Pseudomonadota</taxon>
        <taxon>Alphaproteobacteria</taxon>
        <taxon>Sphingomonadales</taxon>
        <taxon>Sphingomonadaceae</taxon>
        <taxon>Parasphingopyxis</taxon>
    </lineage>
</organism>
<dbReference type="Proteomes" id="UP000256310">
    <property type="component" value="Unassembled WGS sequence"/>
</dbReference>
<dbReference type="SUPFAM" id="SSF54001">
    <property type="entry name" value="Cysteine proteinases"/>
    <property type="match status" value="1"/>
</dbReference>
<dbReference type="OrthoDB" id="7279151at2"/>
<dbReference type="Pfam" id="PF05257">
    <property type="entry name" value="CHAP"/>
    <property type="match status" value="1"/>
</dbReference>
<gene>
    <name evidence="3" type="ORF">DFR46_1221</name>
</gene>
<evidence type="ECO:0000259" key="2">
    <source>
        <dbReference type="PROSITE" id="PS50911"/>
    </source>
</evidence>
<dbReference type="InterPro" id="IPR038765">
    <property type="entry name" value="Papain-like_cys_pep_sf"/>
</dbReference>
<dbReference type="InterPro" id="IPR007921">
    <property type="entry name" value="CHAP_dom"/>
</dbReference>
<accession>A0A3D9FEE5</accession>
<sequence length="196" mass="21655">MFPGRLQAVLSLIAVVIFTLSAASPAEAREARWQCVTYARSVSDIEIRGNAHTWWASAAGRYERGSTPAAGSVMVLRPHGRMRLGHVAMVREVVNNRQIRLNHANWSRRGMVESNVLAEDVSSNNDWSVVKVWHTPTGQLGITNYPVYGFIYSDEAEPAEPEVQVAATQVDANRVLLANYNPDSTDPIGQLIENLD</sequence>
<protein>
    <submittedName>
        <fullName evidence="3">CHAP domain-containing protein</fullName>
    </submittedName>
</protein>
<comment type="caution">
    <text evidence="3">The sequence shown here is derived from an EMBL/GenBank/DDBJ whole genome shotgun (WGS) entry which is preliminary data.</text>
</comment>
<feature type="chain" id="PRO_5017688280" evidence="1">
    <location>
        <begin position="29"/>
        <end position="196"/>
    </location>
</feature>
<evidence type="ECO:0000256" key="1">
    <source>
        <dbReference type="SAM" id="SignalP"/>
    </source>
</evidence>
<feature type="signal peptide" evidence="1">
    <location>
        <begin position="1"/>
        <end position="28"/>
    </location>
</feature>
<keyword evidence="1" id="KW-0732">Signal</keyword>
<dbReference type="EMBL" id="QRDP01000004">
    <property type="protein sequence ID" value="RED16204.1"/>
    <property type="molecule type" value="Genomic_DNA"/>
</dbReference>